<dbReference type="RefSeq" id="WP_052900427.1">
    <property type="nucleotide sequence ID" value="NZ_JRXE01000021.1"/>
</dbReference>
<dbReference type="OrthoDB" id="6555976at2"/>
<proteinExistence type="predicted"/>
<gene>
    <name evidence="1" type="ORF">NG42_15185</name>
    <name evidence="2" type="ORF">NG43_16375</name>
</gene>
<evidence type="ECO:0000313" key="1">
    <source>
        <dbReference type="EMBL" id="KOC88759.1"/>
    </source>
</evidence>
<evidence type="ECO:0000313" key="2">
    <source>
        <dbReference type="EMBL" id="KOC90994.1"/>
    </source>
</evidence>
<reference evidence="3 4" key="1">
    <citation type="journal article" date="2015" name="Int. J. Syst. Evol. Microbiol.">
        <title>Erwinia iniecta sp. nov., isolated from Russian wheat aphids (Diuraphis noxia).</title>
        <authorList>
            <person name="Campillo T."/>
            <person name="Luna E."/>
            <person name="Portier P."/>
            <person name="Fischer-Le Saux M."/>
            <person name="Lapitan N."/>
            <person name="Tisserat N.A."/>
            <person name="Leach J.E."/>
        </authorList>
    </citation>
    <scope>NUCLEOTIDE SEQUENCE [LARGE SCALE GENOMIC DNA]</scope>
    <source>
        <strain evidence="1 4">B120</strain>
        <strain evidence="2 3">B149</strain>
    </source>
</reference>
<keyword evidence="4" id="KW-1185">Reference proteome</keyword>
<dbReference type="EMBL" id="JRXF01000027">
    <property type="protein sequence ID" value="KOC90994.1"/>
    <property type="molecule type" value="Genomic_DNA"/>
</dbReference>
<dbReference type="Proteomes" id="UP000037088">
    <property type="component" value="Unassembled WGS sequence"/>
</dbReference>
<evidence type="ECO:0000313" key="4">
    <source>
        <dbReference type="Proteomes" id="UP000037088"/>
    </source>
</evidence>
<name>A0A0L7T6G8_9GAMM</name>
<dbReference type="PATRIC" id="fig|1560201.3.peg.3226"/>
<dbReference type="STRING" id="1560201.NG42_15185"/>
<comment type="caution">
    <text evidence="2">The sequence shown here is derived from an EMBL/GenBank/DDBJ whole genome shotgun (WGS) entry which is preliminary data.</text>
</comment>
<dbReference type="Proteomes" id="UP000036851">
    <property type="component" value="Unassembled WGS sequence"/>
</dbReference>
<dbReference type="AlphaFoldDB" id="A0A0L7T6G8"/>
<dbReference type="EMBL" id="JRXE01000021">
    <property type="protein sequence ID" value="KOC88759.1"/>
    <property type="molecule type" value="Genomic_DNA"/>
</dbReference>
<sequence length="97" mass="10771">MAKHPTGKHLKAEVLHDDKQLLIYVVKGSRIEDMPVDDNEDYPGEMLLALPNLTKEFDSELDEMLSEAQSGDVLVLVCPGDQTFSYGYARVKAMSAT</sequence>
<protein>
    <submittedName>
        <fullName evidence="2">Uncharacterized protein</fullName>
    </submittedName>
</protein>
<accession>A0A0L7T6G8</accession>
<organism evidence="2 3">
    <name type="scientific">Winslowiella iniecta</name>
    <dbReference type="NCBI Taxonomy" id="1560201"/>
    <lineage>
        <taxon>Bacteria</taxon>
        <taxon>Pseudomonadati</taxon>
        <taxon>Pseudomonadota</taxon>
        <taxon>Gammaproteobacteria</taxon>
        <taxon>Enterobacterales</taxon>
        <taxon>Erwiniaceae</taxon>
        <taxon>Winslowiella</taxon>
    </lineage>
</organism>
<evidence type="ECO:0000313" key="3">
    <source>
        <dbReference type="Proteomes" id="UP000036851"/>
    </source>
</evidence>